<dbReference type="GO" id="GO:0003677">
    <property type="term" value="F:DNA binding"/>
    <property type="evidence" value="ECO:0007669"/>
    <property type="project" value="UniProtKB-KW"/>
</dbReference>
<evidence type="ECO:0000313" key="10">
    <source>
        <dbReference type="Proteomes" id="UP000294843"/>
    </source>
</evidence>
<evidence type="ECO:0000256" key="4">
    <source>
        <dbReference type="ARBA" id="ARBA00023163"/>
    </source>
</evidence>
<dbReference type="AlphaFoldDB" id="A0A4R6C141"/>
<dbReference type="PANTHER" id="PTHR42756:SF1">
    <property type="entry name" value="TRANSCRIPTIONAL REPRESSOR OF EMRAB OPERON"/>
    <property type="match status" value="1"/>
</dbReference>
<comment type="caution">
    <text evidence="9">The sequence shown here is derived from an EMBL/GenBank/DDBJ whole genome shotgun (WGS) entry which is preliminary data.</text>
</comment>
<dbReference type="PANTHER" id="PTHR42756">
    <property type="entry name" value="TRANSCRIPTIONAL REGULATOR, MARR"/>
    <property type="match status" value="1"/>
</dbReference>
<dbReference type="GO" id="GO:0003700">
    <property type="term" value="F:DNA-binding transcription factor activity"/>
    <property type="evidence" value="ECO:0007669"/>
    <property type="project" value="InterPro"/>
</dbReference>
<dbReference type="EMBL" id="SCWF01000003">
    <property type="protein sequence ID" value="TDM14630.1"/>
    <property type="molecule type" value="Genomic_DNA"/>
</dbReference>
<keyword evidence="3" id="KW-0238">DNA-binding</keyword>
<accession>A0A4R6C141</accession>
<protein>
    <recommendedName>
        <fullName evidence="6">HTH-type transcriptional regulator SarZ</fullName>
    </recommendedName>
    <alternativeName>
        <fullName evidence="7">Staphylococcal accessory regulator Z</fullName>
    </alternativeName>
</protein>
<evidence type="ECO:0000259" key="8">
    <source>
        <dbReference type="PROSITE" id="PS50995"/>
    </source>
</evidence>
<organism evidence="9 10">
    <name type="scientific">Macrococcus bovicus</name>
    <dbReference type="NCBI Taxonomy" id="69968"/>
    <lineage>
        <taxon>Bacteria</taxon>
        <taxon>Bacillati</taxon>
        <taxon>Bacillota</taxon>
        <taxon>Bacilli</taxon>
        <taxon>Bacillales</taxon>
        <taxon>Staphylococcaceae</taxon>
        <taxon>Macrococcus</taxon>
    </lineage>
</organism>
<dbReference type="InterPro" id="IPR055166">
    <property type="entry name" value="Transc_reg_Sar_Rot_HTH"/>
</dbReference>
<dbReference type="PROSITE" id="PS50995">
    <property type="entry name" value="HTH_MARR_2"/>
    <property type="match status" value="1"/>
</dbReference>
<gene>
    <name evidence="9" type="ORF">ERX55_04230</name>
</gene>
<sequence>MNKISSLDYHLYHAQHQLIKYYNRVLLKPYQLSYQQYLVLMVLNESDGLPVLKLGERLAFQSGTITPIIKKMELAELVTRIRSCEDERIVLVHLTSKGKTLVEQINKIPEEMLVHSGIRYADYKHLMYLTDKITNSLEE</sequence>
<dbReference type="GO" id="GO:0005737">
    <property type="term" value="C:cytoplasm"/>
    <property type="evidence" value="ECO:0007669"/>
    <property type="project" value="UniProtKB-SubCell"/>
</dbReference>
<dbReference type="InterPro" id="IPR036388">
    <property type="entry name" value="WH-like_DNA-bd_sf"/>
</dbReference>
<keyword evidence="2" id="KW-0805">Transcription regulation</keyword>
<feature type="domain" description="HTH marR-type" evidence="8">
    <location>
        <begin position="4"/>
        <end position="135"/>
    </location>
</feature>
<keyword evidence="4" id="KW-0804">Transcription</keyword>
<dbReference type="RefSeq" id="WP_133451359.1">
    <property type="nucleotide sequence ID" value="NZ_SCWF01000003.1"/>
</dbReference>
<evidence type="ECO:0000256" key="7">
    <source>
        <dbReference type="ARBA" id="ARBA00047207"/>
    </source>
</evidence>
<dbReference type="OrthoDB" id="9806864at2"/>
<proteinExistence type="inferred from homology"/>
<reference evidence="9 10" key="1">
    <citation type="submission" date="2019-01" db="EMBL/GenBank/DDBJ databases">
        <title>Draft genome sequences of the type strains of six Macrococcus species.</title>
        <authorList>
            <person name="Mazhar S."/>
            <person name="Altermann E."/>
            <person name="Hill C."/>
            <person name="Mcauliffe O."/>
        </authorList>
    </citation>
    <scope>NUCLEOTIDE SEQUENCE [LARGE SCALE GENOMIC DNA]</scope>
    <source>
        <strain evidence="9 10">ATCC 51825</strain>
    </source>
</reference>
<evidence type="ECO:0000313" key="9">
    <source>
        <dbReference type="EMBL" id="TDM14630.1"/>
    </source>
</evidence>
<comment type="similarity">
    <text evidence="5">Belongs to the SarZ family.</text>
</comment>
<keyword evidence="10" id="KW-1185">Reference proteome</keyword>
<name>A0A4R6C141_9STAP</name>
<dbReference type="Pfam" id="PF22381">
    <property type="entry name" value="Staph_reg_Sar_Rot"/>
    <property type="match status" value="1"/>
</dbReference>
<comment type="subcellular location">
    <subcellularLocation>
        <location evidence="1">Cytoplasm</location>
    </subcellularLocation>
</comment>
<evidence type="ECO:0000256" key="3">
    <source>
        <dbReference type="ARBA" id="ARBA00023125"/>
    </source>
</evidence>
<evidence type="ECO:0000256" key="5">
    <source>
        <dbReference type="ARBA" id="ARBA00046337"/>
    </source>
</evidence>
<dbReference type="SMART" id="SM00347">
    <property type="entry name" value="HTH_MARR"/>
    <property type="match status" value="1"/>
</dbReference>
<dbReference type="InterPro" id="IPR000835">
    <property type="entry name" value="HTH_MarR-typ"/>
</dbReference>
<dbReference type="SUPFAM" id="SSF46785">
    <property type="entry name" value="Winged helix' DNA-binding domain"/>
    <property type="match status" value="1"/>
</dbReference>
<evidence type="ECO:0000256" key="6">
    <source>
        <dbReference type="ARBA" id="ARBA00047188"/>
    </source>
</evidence>
<dbReference type="Proteomes" id="UP000294843">
    <property type="component" value="Unassembled WGS sequence"/>
</dbReference>
<dbReference type="InterPro" id="IPR036390">
    <property type="entry name" value="WH_DNA-bd_sf"/>
</dbReference>
<evidence type="ECO:0000256" key="2">
    <source>
        <dbReference type="ARBA" id="ARBA00023015"/>
    </source>
</evidence>
<dbReference type="Gene3D" id="1.10.10.10">
    <property type="entry name" value="Winged helix-like DNA-binding domain superfamily/Winged helix DNA-binding domain"/>
    <property type="match status" value="1"/>
</dbReference>
<evidence type="ECO:0000256" key="1">
    <source>
        <dbReference type="ARBA" id="ARBA00004496"/>
    </source>
</evidence>